<dbReference type="PANTHER" id="PTHR46929:SF33">
    <property type="entry name" value="L10-INTERACTING MYB DOMAIN-CONTAINING PROTEIN-LIKE ISOFORM X1"/>
    <property type="match status" value="1"/>
</dbReference>
<dbReference type="InterPro" id="IPR014721">
    <property type="entry name" value="Ribsml_uS5_D2-typ_fold_subgr"/>
</dbReference>
<evidence type="ECO:0000259" key="2">
    <source>
        <dbReference type="Pfam" id="PF12776"/>
    </source>
</evidence>
<dbReference type="AlphaFoldDB" id="A0AAV0DID2"/>
<feature type="domain" description="Myb/SANT-like" evidence="2">
    <location>
        <begin position="16"/>
        <end position="110"/>
    </location>
</feature>
<feature type="region of interest" description="Disordered" evidence="1">
    <location>
        <begin position="155"/>
        <end position="175"/>
    </location>
</feature>
<feature type="region of interest" description="Disordered" evidence="1">
    <location>
        <begin position="401"/>
        <end position="435"/>
    </location>
</feature>
<dbReference type="Gene3D" id="3.30.230.10">
    <property type="match status" value="1"/>
</dbReference>
<dbReference type="Proteomes" id="UP001152523">
    <property type="component" value="Unassembled WGS sequence"/>
</dbReference>
<dbReference type="Pfam" id="PF12776">
    <property type="entry name" value="Myb_DNA-bind_3"/>
    <property type="match status" value="2"/>
</dbReference>
<feature type="compositionally biased region" description="Polar residues" evidence="1">
    <location>
        <begin position="404"/>
        <end position="413"/>
    </location>
</feature>
<gene>
    <name evidence="3" type="ORF">CEPIT_LOCUS14496</name>
</gene>
<accession>A0AAV0DID2</accession>
<reference evidence="3" key="1">
    <citation type="submission" date="2022-07" db="EMBL/GenBank/DDBJ databases">
        <authorList>
            <person name="Macas J."/>
            <person name="Novak P."/>
            <person name="Neumann P."/>
        </authorList>
    </citation>
    <scope>NUCLEOTIDE SEQUENCE</scope>
</reference>
<evidence type="ECO:0000313" key="4">
    <source>
        <dbReference type="Proteomes" id="UP001152523"/>
    </source>
</evidence>
<name>A0AAV0DID2_9ASTE</name>
<dbReference type="InterPro" id="IPR024752">
    <property type="entry name" value="Myb/SANT-like_dom"/>
</dbReference>
<evidence type="ECO:0000313" key="3">
    <source>
        <dbReference type="EMBL" id="CAH9098623.1"/>
    </source>
</evidence>
<comment type="caution">
    <text evidence="3">The sequence shown here is derived from an EMBL/GenBank/DDBJ whole genome shotgun (WGS) entry which is preliminary data.</text>
</comment>
<feature type="domain" description="Myb/SANT-like" evidence="2">
    <location>
        <begin position="232"/>
        <end position="325"/>
    </location>
</feature>
<sequence>MGNRTRCESERMRTVWTLEMDRYFIDLMLEQMGKWNDVCDHTFNKYAWNQMTSLFNDKFKFQYDMDILKNRHKTLRTLYRDVLHLLGQDGFIWNDTLGMVTADSKLWDEHIKVHPKSRPYRIKTIPYFHDLCEIYKHVGFEKKVIVACDDNEFSKNNKETQSDSGSLPEGENSEDMKLGLVKEEEESMISTYETPHEIALIEYCGLSDVKIEMPVDDSTSSTLATNRTRTCWQPQMDFYFIHLMLDQVKKGNQVGGLFRREAWVEMVSSFNAKFGFHYEFDILKNRFKSMRKQYNVINDLLKLDGFVWDDVCKMVTADEQVWQEYIKVNATAAQYMTKHAPYYKELCVICGEHTSDGKDSLLGHNTAQVDEALEAKFGVLLNNFESPLAFVSIDDQTGKKDDFSNMNFNGTDPSKSKRQLDNPSVSERSKKARSEEEGIAHALHEMANTTSSLAGKINDEEEKGCSNSVSIEKVIKAIQALPEMDDDLILDACDFLEDEKRAKIFLALDVKLRKKWLLRKLRPSQE</sequence>
<organism evidence="3 4">
    <name type="scientific">Cuscuta epithymum</name>
    <dbReference type="NCBI Taxonomy" id="186058"/>
    <lineage>
        <taxon>Eukaryota</taxon>
        <taxon>Viridiplantae</taxon>
        <taxon>Streptophyta</taxon>
        <taxon>Embryophyta</taxon>
        <taxon>Tracheophyta</taxon>
        <taxon>Spermatophyta</taxon>
        <taxon>Magnoliopsida</taxon>
        <taxon>eudicotyledons</taxon>
        <taxon>Gunneridae</taxon>
        <taxon>Pentapetalae</taxon>
        <taxon>asterids</taxon>
        <taxon>lamiids</taxon>
        <taxon>Solanales</taxon>
        <taxon>Convolvulaceae</taxon>
        <taxon>Cuscuteae</taxon>
        <taxon>Cuscuta</taxon>
        <taxon>Cuscuta subgen. Cuscuta</taxon>
    </lineage>
</organism>
<protein>
    <recommendedName>
        <fullName evidence="2">Myb/SANT-like domain-containing protein</fullName>
    </recommendedName>
</protein>
<evidence type="ECO:0000256" key="1">
    <source>
        <dbReference type="SAM" id="MobiDB-lite"/>
    </source>
</evidence>
<proteinExistence type="predicted"/>
<keyword evidence="4" id="KW-1185">Reference proteome</keyword>
<dbReference type="EMBL" id="CAMAPF010000100">
    <property type="protein sequence ID" value="CAH9098623.1"/>
    <property type="molecule type" value="Genomic_DNA"/>
</dbReference>
<dbReference type="PANTHER" id="PTHR46929">
    <property type="entry name" value="EXPRESSED PROTEIN"/>
    <property type="match status" value="1"/>
</dbReference>